<proteinExistence type="inferred from homology"/>
<evidence type="ECO:0000256" key="2">
    <source>
        <dbReference type="ARBA" id="ARBA00007935"/>
    </source>
</evidence>
<feature type="transmembrane region" description="Helical" evidence="8">
    <location>
        <begin position="231"/>
        <end position="258"/>
    </location>
</feature>
<evidence type="ECO:0000256" key="1">
    <source>
        <dbReference type="ARBA" id="ARBA00004651"/>
    </source>
</evidence>
<feature type="transmembrane region" description="Helical" evidence="8">
    <location>
        <begin position="190"/>
        <end position="210"/>
    </location>
</feature>
<keyword evidence="3" id="KW-0813">Transport</keyword>
<dbReference type="EMBL" id="JARLKY010000007">
    <property type="protein sequence ID" value="MEC0226041.1"/>
    <property type="molecule type" value="Genomic_DNA"/>
</dbReference>
<protein>
    <submittedName>
        <fullName evidence="9">Iron ABC transporter permease</fullName>
    </submittedName>
</protein>
<keyword evidence="10" id="KW-1185">Reference proteome</keyword>
<dbReference type="CDD" id="cd06550">
    <property type="entry name" value="TM_ABC_iron-siderophores_like"/>
    <property type="match status" value="1"/>
</dbReference>
<comment type="caution">
    <text evidence="9">The sequence shown here is derived from an EMBL/GenBank/DDBJ whole genome shotgun (WGS) entry which is preliminary data.</text>
</comment>
<dbReference type="PANTHER" id="PTHR30472">
    <property type="entry name" value="FERRIC ENTEROBACTIN TRANSPORT SYSTEM PERMEASE PROTEIN"/>
    <property type="match status" value="1"/>
</dbReference>
<dbReference type="Pfam" id="PF01032">
    <property type="entry name" value="FecCD"/>
    <property type="match status" value="1"/>
</dbReference>
<evidence type="ECO:0000256" key="3">
    <source>
        <dbReference type="ARBA" id="ARBA00022448"/>
    </source>
</evidence>
<dbReference type="Gene3D" id="1.10.3470.10">
    <property type="entry name" value="ABC transporter involved in vitamin B12 uptake, BtuC"/>
    <property type="match status" value="1"/>
</dbReference>
<organism evidence="9 10">
    <name type="scientific">Paenibacillus alba</name>
    <dbReference type="NCBI Taxonomy" id="1197127"/>
    <lineage>
        <taxon>Bacteria</taxon>
        <taxon>Bacillati</taxon>
        <taxon>Bacillota</taxon>
        <taxon>Bacilli</taxon>
        <taxon>Bacillales</taxon>
        <taxon>Paenibacillaceae</taxon>
        <taxon>Paenibacillus</taxon>
    </lineage>
</organism>
<feature type="transmembrane region" description="Helical" evidence="8">
    <location>
        <begin position="112"/>
        <end position="132"/>
    </location>
</feature>
<feature type="transmembrane region" description="Helical" evidence="8">
    <location>
        <begin position="87"/>
        <end position="106"/>
    </location>
</feature>
<evidence type="ECO:0000313" key="9">
    <source>
        <dbReference type="EMBL" id="MEC0226041.1"/>
    </source>
</evidence>
<comment type="similarity">
    <text evidence="2">Belongs to the binding-protein-dependent transport system permease family. FecCD subfamily.</text>
</comment>
<comment type="subcellular location">
    <subcellularLocation>
        <location evidence="1">Cell membrane</location>
        <topology evidence="1">Multi-pass membrane protein</topology>
    </subcellularLocation>
</comment>
<evidence type="ECO:0000256" key="4">
    <source>
        <dbReference type="ARBA" id="ARBA00022475"/>
    </source>
</evidence>
<sequence length="325" mass="34786">MHHPKRRFVLILTAGSALMLIMAVLSLRLGAVETPFRQLVEEIVQRDGVVYAYRLPRLMIAVLIGINMSLSGSILQGVARNPLAAPDLMGITAGGGLVTVIMILAVPQYSAVLLPFFAFAGAIGASLLIYLLAYNKGIKPQRLILCGVAVSSGIHAVVTLLVVKFAPSAAQALVWLKGSLYARSWEHVNVIWPWTLVCGLLALLFSHQLNTLLLNEDTIRSLGMRTDRVRLFLIALAVGLAGSVVAVAGAIGFVGLVIPHLARLLVGPNYRLLLPTSALLGAILVTAADTAGRMLMPPIEIPVGIMTSFIGAPYFLYLLLRTKKS</sequence>
<evidence type="ECO:0000256" key="8">
    <source>
        <dbReference type="SAM" id="Phobius"/>
    </source>
</evidence>
<gene>
    <name evidence="9" type="ORF">P4I72_02735</name>
</gene>
<feature type="transmembrane region" description="Helical" evidence="8">
    <location>
        <begin position="301"/>
        <end position="320"/>
    </location>
</feature>
<feature type="transmembrane region" description="Helical" evidence="8">
    <location>
        <begin position="55"/>
        <end position="75"/>
    </location>
</feature>
<evidence type="ECO:0000313" key="10">
    <source>
        <dbReference type="Proteomes" id="UP001338137"/>
    </source>
</evidence>
<name>A0ABU6FVY1_9BACL</name>
<accession>A0ABU6FVY1</accession>
<evidence type="ECO:0000256" key="7">
    <source>
        <dbReference type="ARBA" id="ARBA00023136"/>
    </source>
</evidence>
<dbReference type="Proteomes" id="UP001338137">
    <property type="component" value="Unassembled WGS sequence"/>
</dbReference>
<reference evidence="9 10" key="1">
    <citation type="submission" date="2023-03" db="EMBL/GenBank/DDBJ databases">
        <title>Bacillus Genome Sequencing.</title>
        <authorList>
            <person name="Dunlap C."/>
        </authorList>
    </citation>
    <scope>NUCLEOTIDE SEQUENCE [LARGE SCALE GENOMIC DNA]</scope>
    <source>
        <strain evidence="9 10">BD-533</strain>
    </source>
</reference>
<dbReference type="SUPFAM" id="SSF81345">
    <property type="entry name" value="ABC transporter involved in vitamin B12 uptake, BtuC"/>
    <property type="match status" value="1"/>
</dbReference>
<dbReference type="InterPro" id="IPR037294">
    <property type="entry name" value="ABC_BtuC-like"/>
</dbReference>
<dbReference type="RefSeq" id="WP_326070453.1">
    <property type="nucleotide sequence ID" value="NZ_JARLKY010000007.1"/>
</dbReference>
<keyword evidence="4" id="KW-1003">Cell membrane</keyword>
<dbReference type="PANTHER" id="PTHR30472:SF24">
    <property type="entry name" value="FERRIC ENTEROBACTIN TRANSPORT SYSTEM PERMEASE PROTEIN FEPG"/>
    <property type="match status" value="1"/>
</dbReference>
<keyword evidence="7 8" id="KW-0472">Membrane</keyword>
<keyword evidence="6 8" id="KW-1133">Transmembrane helix</keyword>
<dbReference type="InterPro" id="IPR000522">
    <property type="entry name" value="ABC_transptr_permease_BtuC"/>
</dbReference>
<evidence type="ECO:0000256" key="5">
    <source>
        <dbReference type="ARBA" id="ARBA00022692"/>
    </source>
</evidence>
<feature type="transmembrane region" description="Helical" evidence="8">
    <location>
        <begin position="144"/>
        <end position="170"/>
    </location>
</feature>
<evidence type="ECO:0000256" key="6">
    <source>
        <dbReference type="ARBA" id="ARBA00022989"/>
    </source>
</evidence>
<keyword evidence="5 8" id="KW-0812">Transmembrane</keyword>